<name>A0ABY8N8F4_9FLAO</name>
<protein>
    <submittedName>
        <fullName evidence="1">Uncharacterized protein</fullName>
    </submittedName>
</protein>
<evidence type="ECO:0000313" key="2">
    <source>
        <dbReference type="Proteomes" id="UP001232117"/>
    </source>
</evidence>
<reference evidence="1 2" key="2">
    <citation type="submission" date="2023-06" db="EMBL/GenBank/DDBJ databases">
        <title>Complete Genome Sequence of Flavobacterium keumense K3R-10.</title>
        <authorList>
            <person name="Jeong H."/>
            <person name="Jhang S.Y."/>
            <person name="Kim J.N."/>
        </authorList>
    </citation>
    <scope>NUCLEOTIDE SEQUENCE [LARGE SCALE GENOMIC DNA]</scope>
    <source>
        <strain evidence="1 2">K3R-10</strain>
    </source>
</reference>
<dbReference type="EMBL" id="CP092332">
    <property type="protein sequence ID" value="WGK94542.1"/>
    <property type="molecule type" value="Genomic_DNA"/>
</dbReference>
<accession>A0ABY8N8F4</accession>
<reference evidence="1 2" key="1">
    <citation type="submission" date="2022-02" db="EMBL/GenBank/DDBJ databases">
        <authorList>
            <person name="Cha I.-T."/>
            <person name="Lee K.-E."/>
            <person name="Park S.-J."/>
        </authorList>
    </citation>
    <scope>NUCLEOTIDE SEQUENCE [LARGE SCALE GENOMIC DNA]</scope>
    <source>
        <strain evidence="1 2">K3R-10</strain>
    </source>
</reference>
<dbReference type="RefSeq" id="WP_264532732.1">
    <property type="nucleotide sequence ID" value="NZ_CP092332.1"/>
</dbReference>
<sequence>MAKKLSKFSDQELIKELISRGNHFPTLHSDCTINSPSVFLDLPIQEIVEYTSGDLRVNDEFFTENYLSVFNSLDWDYARDLAFFSVIDYINFTLRRKCVNENSH</sequence>
<organism evidence="1 2">
    <name type="scientific">Flavobacterium keumense</name>
    <dbReference type="NCBI Taxonomy" id="1306518"/>
    <lineage>
        <taxon>Bacteria</taxon>
        <taxon>Pseudomonadati</taxon>
        <taxon>Bacteroidota</taxon>
        <taxon>Flavobacteriia</taxon>
        <taxon>Flavobacteriales</taxon>
        <taxon>Flavobacteriaceae</taxon>
        <taxon>Flavobacterium</taxon>
    </lineage>
</organism>
<evidence type="ECO:0000313" key="1">
    <source>
        <dbReference type="EMBL" id="WGK94542.1"/>
    </source>
</evidence>
<proteinExistence type="predicted"/>
<gene>
    <name evidence="1" type="ORF">MG292_10735</name>
</gene>
<keyword evidence="2" id="KW-1185">Reference proteome</keyword>
<dbReference type="Proteomes" id="UP001232117">
    <property type="component" value="Chromosome"/>
</dbReference>